<reference evidence="5" key="1">
    <citation type="journal article" date="2019" name="Int. J. Syst. Evol. Microbiol.">
        <title>The Global Catalogue of Microorganisms (GCM) 10K type strain sequencing project: providing services to taxonomists for standard genome sequencing and annotation.</title>
        <authorList>
            <consortium name="The Broad Institute Genomics Platform"/>
            <consortium name="The Broad Institute Genome Sequencing Center for Infectious Disease"/>
            <person name="Wu L."/>
            <person name="Ma J."/>
        </authorList>
    </citation>
    <scope>NUCLEOTIDE SEQUENCE [LARGE SCALE GENOMIC DNA]</scope>
    <source>
        <strain evidence="5">CCUG 55250</strain>
    </source>
</reference>
<dbReference type="Gene3D" id="2.40.160.50">
    <property type="entry name" value="membrane protein fhac: a member of the omp85/tpsb transporter family"/>
    <property type="match status" value="1"/>
</dbReference>
<sequence length="906" mass="104879">MKRKKNDDRFSGTDLNCEFRRNNRNPVLLTPKSSASLLILGLLVWLSGCVSSEKLQKNQYLLYSQSVRGNRTISDGELEALIPQRPNRRILRLPITPALWFYQLGSRTYDQEAAQRALDAKRKEYDAFVENPDSTKSYRKQLKRYNRQLTRLRRRADEGNWAMRTLGEPPAYFYETDAKENARKMQRYLFNKGFLRGTATYTIDSTRTLGRRIRVTYTIQENIPFHLNQITYQIADARVDSIVRPTLEKASVLKKGERFDADKVEAERIRIEELLRNNGYYSFTRQYIPLPLDVLDVDSVRNDSTDSTRHRLNMWVRIANPPGQSRHPVYRIGEVEVRVARAEDRFSIDTVRYNGIRFHLGRQQYSMRLLDSRIFLRPDSLYRLKNFQDTQRQLFLLNQFSFANISFIDTTKLHLRTRINLLPIDKYEMTTEGGIFVLYQGQGYPGPFGNLSFRIHNIFSGLGTFETSLRYGIEATTGYGSNTTIGVSQEFGLNTSLLFPHILFPGKVRFLFNRLSPRTQISLGYNYISRPDYGRRLLRTALSYNWLKDNNKQFNFIIADINYLKATIKPNDDGRAFENYLKSQDSLGSTIRNSFRSAFASNIGFVYTYNTNVLGQNRRANFLRISLESGGTTLNFFSNQQLQNFFKTTETSGLQYYKYLRANVDFRHYIPVQSKTTLAFRVNTGLVYGYGENNHTAPYEKLFFAGGSSSIRAWLPRRLGAGSAIPYSVNASTLIPEFKKDRNGNNTGQFRYDFEQPGDILLEASAELRTHLFHLGGDINGAFFVDAGNVWTLRDHPNRFGENFQLRKSNSEFLSRNFVQQIAVGTGIGLRIDFSFFIIRFDGAIKVYDPARYFLYAPDANGYIVDGKQPYKDFIDERFFLPKFRFDKMFKGPNPLVINFGIGYPF</sequence>
<evidence type="ECO:0000256" key="1">
    <source>
        <dbReference type="ARBA" id="ARBA00004370"/>
    </source>
</evidence>
<dbReference type="InterPro" id="IPR000184">
    <property type="entry name" value="Bac_surfAg_D15"/>
</dbReference>
<comment type="subcellular location">
    <subcellularLocation>
        <location evidence="1">Membrane</location>
    </subcellularLocation>
</comment>
<organism evidence="4 5">
    <name type="scientific">Larkinella bovis</name>
    <dbReference type="NCBI Taxonomy" id="683041"/>
    <lineage>
        <taxon>Bacteria</taxon>
        <taxon>Pseudomonadati</taxon>
        <taxon>Bacteroidota</taxon>
        <taxon>Cytophagia</taxon>
        <taxon>Cytophagales</taxon>
        <taxon>Spirosomataceae</taxon>
        <taxon>Larkinella</taxon>
    </lineage>
</organism>
<feature type="domain" description="Bacterial surface antigen (D15)" evidence="3">
    <location>
        <begin position="529"/>
        <end position="849"/>
    </location>
</feature>
<evidence type="ECO:0000313" key="5">
    <source>
        <dbReference type="Proteomes" id="UP001596106"/>
    </source>
</evidence>
<protein>
    <submittedName>
        <fullName evidence="4">BamA/TamA family outer membrane protein</fullName>
    </submittedName>
</protein>
<name>A0ABW0I904_9BACT</name>
<dbReference type="Pfam" id="PF01103">
    <property type="entry name" value="Omp85"/>
    <property type="match status" value="1"/>
</dbReference>
<proteinExistence type="predicted"/>
<gene>
    <name evidence="4" type="ORF">ACFPMF_00335</name>
</gene>
<evidence type="ECO:0000259" key="3">
    <source>
        <dbReference type="Pfam" id="PF01103"/>
    </source>
</evidence>
<comment type="caution">
    <text evidence="4">The sequence shown here is derived from an EMBL/GenBank/DDBJ whole genome shotgun (WGS) entry which is preliminary data.</text>
</comment>
<dbReference type="RefSeq" id="WP_379840422.1">
    <property type="nucleotide sequence ID" value="NZ_JBHSMA010000001.1"/>
</dbReference>
<dbReference type="EMBL" id="JBHSMA010000001">
    <property type="protein sequence ID" value="MFC5407737.1"/>
    <property type="molecule type" value="Genomic_DNA"/>
</dbReference>
<evidence type="ECO:0000313" key="4">
    <source>
        <dbReference type="EMBL" id="MFC5407737.1"/>
    </source>
</evidence>
<keyword evidence="5" id="KW-1185">Reference proteome</keyword>
<accession>A0ABW0I904</accession>
<dbReference type="Proteomes" id="UP001596106">
    <property type="component" value="Unassembled WGS sequence"/>
</dbReference>
<keyword evidence="2" id="KW-0472">Membrane</keyword>
<evidence type="ECO:0000256" key="2">
    <source>
        <dbReference type="ARBA" id="ARBA00023136"/>
    </source>
</evidence>